<evidence type="ECO:0000256" key="1">
    <source>
        <dbReference type="SAM" id="MobiDB-lite"/>
    </source>
</evidence>
<evidence type="ECO:0000313" key="2">
    <source>
        <dbReference type="EMBL" id="PIP00671.1"/>
    </source>
</evidence>
<feature type="compositionally biased region" description="Pro residues" evidence="1">
    <location>
        <begin position="533"/>
        <end position="545"/>
    </location>
</feature>
<comment type="caution">
    <text evidence="2">The sequence shown here is derived from an EMBL/GenBank/DDBJ whole genome shotgun (WGS) entry which is preliminary data.</text>
</comment>
<dbReference type="OrthoDB" id="9770450at2"/>
<sequence>MTTKVVQRAYAQRPRMMAPLLESRFMSNNISKRSLDPFRIGNDNNKREIGWTGSSAGPNAAMLRGIEQVRARSHEAIASDVYARRLLYNFVYNTVDTGIRPRSKFRDLQRLFEEWTDEADSRGQLDFYGLQQLAAASMFEGGESFTRLRSRREGDMDTVPLQLQVCEAELVPSNKSELLPNGNLVIGGIERDGTDWPVAFHMYRVHPSDVGIPTRDPAASTLLSRVPATDVVQLFNPRRPGQVRGEPWLRPILMRLRDIDRYDDAERVRKAAAAHIGTWIKPPGDPKDNDTIKDAFGDGTTFEDISIQAMEPGACPVLPPGWEVENSQPADLGGQYELYMRQQLSAIAIGVDATYEQISMDWRGTNDRTYRASMLEFSRAVRSWQWHLLVFQWCRPIWRRFVLEAVTSGRWSLPDGVTLREAMQCAWDCPVRGYINPLQEVSAYVAAISAGITSRDRAANELGNDAEEIDLENARGKARSEAAGLTYTVYNPEAGAAMLSAAAAVNAASDTTDVVDELANTEEESLQSALDKVPPPADPTNPQPEIPVEVDA</sequence>
<dbReference type="InterPro" id="IPR006429">
    <property type="entry name" value="Phage_lambda_portal"/>
</dbReference>
<dbReference type="NCBIfam" id="TIGR01539">
    <property type="entry name" value="portal_lambda"/>
    <property type="match status" value="1"/>
</dbReference>
<protein>
    <submittedName>
        <fullName evidence="2">Phage portal protein</fullName>
    </submittedName>
</protein>
<dbReference type="Pfam" id="PF05136">
    <property type="entry name" value="Phage_portal_2"/>
    <property type="match status" value="1"/>
</dbReference>
<dbReference type="EMBL" id="NQVN01000001">
    <property type="protein sequence ID" value="PIP00671.1"/>
    <property type="molecule type" value="Genomic_DNA"/>
</dbReference>
<feature type="region of interest" description="Disordered" evidence="1">
    <location>
        <begin position="521"/>
        <end position="552"/>
    </location>
</feature>
<accession>A0A2G9X2T3</accession>
<dbReference type="RefSeq" id="WP_100078614.1">
    <property type="nucleotide sequence ID" value="NZ_NQVN01000001.1"/>
</dbReference>
<keyword evidence="3" id="KW-1185">Reference proteome</keyword>
<gene>
    <name evidence="2" type="ORF">CJ014_00780</name>
</gene>
<evidence type="ECO:0000313" key="3">
    <source>
        <dbReference type="Proteomes" id="UP000231070"/>
    </source>
</evidence>
<name>A0A2G9X2T3_9HYPH</name>
<dbReference type="GO" id="GO:0005198">
    <property type="term" value="F:structural molecule activity"/>
    <property type="evidence" value="ECO:0007669"/>
    <property type="project" value="InterPro"/>
</dbReference>
<dbReference type="GO" id="GO:0019068">
    <property type="term" value="P:virion assembly"/>
    <property type="evidence" value="ECO:0007669"/>
    <property type="project" value="InterPro"/>
</dbReference>
<organism evidence="2 3">
    <name type="scientific">Pleomorphomonas carboxyditropha</name>
    <dbReference type="NCBI Taxonomy" id="2023338"/>
    <lineage>
        <taxon>Bacteria</taxon>
        <taxon>Pseudomonadati</taxon>
        <taxon>Pseudomonadota</taxon>
        <taxon>Alphaproteobacteria</taxon>
        <taxon>Hyphomicrobiales</taxon>
        <taxon>Pleomorphomonadaceae</taxon>
        <taxon>Pleomorphomonas</taxon>
    </lineage>
</organism>
<proteinExistence type="predicted"/>
<reference evidence="2 3" key="1">
    <citation type="submission" date="2017-08" db="EMBL/GenBank/DDBJ databases">
        <title>Pleomorphomonas carboxidotrophicus sp. nov., a new mesophilic hydrogenogenic carboxidotroph.</title>
        <authorList>
            <person name="Esquivel-Elizondo S."/>
            <person name="Krajmalnik-Brown R."/>
            <person name="Maldonado J."/>
        </authorList>
    </citation>
    <scope>NUCLEOTIDE SEQUENCE [LARGE SCALE GENOMIC DNA]</scope>
    <source>
        <strain evidence="2 3">SVCO-16</strain>
    </source>
</reference>
<dbReference type="Proteomes" id="UP000231070">
    <property type="component" value="Unassembled WGS sequence"/>
</dbReference>
<dbReference type="AlphaFoldDB" id="A0A2G9X2T3"/>